<protein>
    <submittedName>
        <fullName evidence="7">Glutamate ABC transporter substrate-binding protein</fullName>
    </submittedName>
</protein>
<evidence type="ECO:0000256" key="2">
    <source>
        <dbReference type="ARBA" id="ARBA00022448"/>
    </source>
</evidence>
<name>A0A9X1TZT5_9CORY</name>
<dbReference type="Gene3D" id="3.40.190.10">
    <property type="entry name" value="Periplasmic binding protein-like II"/>
    <property type="match status" value="2"/>
</dbReference>
<dbReference type="AlphaFoldDB" id="A0A9X1TZT5"/>
<evidence type="ECO:0000256" key="4">
    <source>
        <dbReference type="SAM" id="MobiDB-lite"/>
    </source>
</evidence>
<dbReference type="PROSITE" id="PS51257">
    <property type="entry name" value="PROKAR_LIPOPROTEIN"/>
    <property type="match status" value="1"/>
</dbReference>
<comment type="caution">
    <text evidence="7">The sequence shown here is derived from an EMBL/GenBank/DDBJ whole genome shotgun (WGS) entry which is preliminary data.</text>
</comment>
<reference evidence="7" key="1">
    <citation type="submission" date="2022-01" db="EMBL/GenBank/DDBJ databases">
        <title>Corynebacterium sp. nov isolated from isolated from the feces of the greater white-fronted geese (Anser albifrons) at Poyang Lake, PR China.</title>
        <authorList>
            <person name="Liu Q."/>
        </authorList>
    </citation>
    <scope>NUCLEOTIDE SEQUENCE</scope>
    <source>
        <strain evidence="7">JCM 32435</strain>
    </source>
</reference>
<dbReference type="PANTHER" id="PTHR30085">
    <property type="entry name" value="AMINO ACID ABC TRANSPORTER PERMEASE"/>
    <property type="match status" value="1"/>
</dbReference>
<dbReference type="GO" id="GO:0006865">
    <property type="term" value="P:amino acid transport"/>
    <property type="evidence" value="ECO:0007669"/>
    <property type="project" value="TreeGrafter"/>
</dbReference>
<gene>
    <name evidence="7" type="ORF">L1O03_08695</name>
</gene>
<comment type="similarity">
    <text evidence="1">Belongs to the bacterial solute-binding protein 3 family.</text>
</comment>
<dbReference type="Proteomes" id="UP001139336">
    <property type="component" value="Unassembled WGS sequence"/>
</dbReference>
<organism evidence="7 8">
    <name type="scientific">Corynebacterium uropygiale</name>
    <dbReference type="NCBI Taxonomy" id="1775911"/>
    <lineage>
        <taxon>Bacteria</taxon>
        <taxon>Bacillati</taxon>
        <taxon>Actinomycetota</taxon>
        <taxon>Actinomycetes</taxon>
        <taxon>Mycobacteriales</taxon>
        <taxon>Corynebacteriaceae</taxon>
        <taxon>Corynebacterium</taxon>
    </lineage>
</organism>
<evidence type="ECO:0000313" key="8">
    <source>
        <dbReference type="Proteomes" id="UP001139336"/>
    </source>
</evidence>
<accession>A0A9X1TZT5</accession>
<keyword evidence="2" id="KW-0813">Transport</keyword>
<dbReference type="GO" id="GO:0005576">
    <property type="term" value="C:extracellular region"/>
    <property type="evidence" value="ECO:0007669"/>
    <property type="project" value="TreeGrafter"/>
</dbReference>
<proteinExistence type="inferred from homology"/>
<dbReference type="Pfam" id="PF00497">
    <property type="entry name" value="SBP_bac_3"/>
    <property type="match status" value="1"/>
</dbReference>
<feature type="domain" description="Solute-binding protein family 3/N-terminal" evidence="6">
    <location>
        <begin position="90"/>
        <end position="312"/>
    </location>
</feature>
<feature type="region of interest" description="Disordered" evidence="4">
    <location>
        <begin position="52"/>
        <end position="81"/>
    </location>
</feature>
<feature type="signal peptide" evidence="5">
    <location>
        <begin position="1"/>
        <end position="30"/>
    </location>
</feature>
<feature type="chain" id="PRO_5040939532" evidence="5">
    <location>
        <begin position="31"/>
        <end position="315"/>
    </location>
</feature>
<dbReference type="RefSeq" id="WP_236119390.1">
    <property type="nucleotide sequence ID" value="NZ_JAKGSI010000004.1"/>
</dbReference>
<dbReference type="InterPro" id="IPR051455">
    <property type="entry name" value="Bact_solute-bind_prot3"/>
</dbReference>
<dbReference type="CDD" id="cd13690">
    <property type="entry name" value="PBP2_GluB"/>
    <property type="match status" value="1"/>
</dbReference>
<evidence type="ECO:0000256" key="1">
    <source>
        <dbReference type="ARBA" id="ARBA00010333"/>
    </source>
</evidence>
<evidence type="ECO:0000256" key="3">
    <source>
        <dbReference type="ARBA" id="ARBA00022729"/>
    </source>
</evidence>
<evidence type="ECO:0000313" key="7">
    <source>
        <dbReference type="EMBL" id="MCF4007251.1"/>
    </source>
</evidence>
<dbReference type="PANTHER" id="PTHR30085:SF6">
    <property type="entry name" value="ABC TRANSPORTER GLUTAMINE-BINDING PROTEIN GLNH"/>
    <property type="match status" value="1"/>
</dbReference>
<dbReference type="SMART" id="SM00062">
    <property type="entry name" value="PBPb"/>
    <property type="match status" value="1"/>
</dbReference>
<dbReference type="GO" id="GO:0030288">
    <property type="term" value="C:outer membrane-bounded periplasmic space"/>
    <property type="evidence" value="ECO:0007669"/>
    <property type="project" value="TreeGrafter"/>
</dbReference>
<keyword evidence="3 5" id="KW-0732">Signal</keyword>
<keyword evidence="8" id="KW-1185">Reference proteome</keyword>
<dbReference type="InterPro" id="IPR001638">
    <property type="entry name" value="Solute-binding_3/MltF_N"/>
</dbReference>
<feature type="compositionally biased region" description="Basic and acidic residues" evidence="4">
    <location>
        <begin position="55"/>
        <end position="65"/>
    </location>
</feature>
<evidence type="ECO:0000256" key="5">
    <source>
        <dbReference type="SAM" id="SignalP"/>
    </source>
</evidence>
<evidence type="ECO:0000259" key="6">
    <source>
        <dbReference type="SMART" id="SM00062"/>
    </source>
</evidence>
<sequence length="315" mass="34872">MRRRLARLRPAARLCVGLCLGLSATLAGCAAEQPAPPAEDAAPLHKQLPPGAILEEPRSQPPRDVDTEDLAPSVPADDSAPIPRIEKRGRLIVGVDQAQYLLSFQDPVHGEQRGFEVDIAREIARDIFGDPQAVEFRYVDSTNRMVALQNGTVDIVIRSVSITRNRQEQTLFSTPYLDTYTRLAVRRGSGITSPDDVGERTICTTGNSISVEEARRHAPDAPKLVARNWTDCLLALQQHQADAIIGDDRILAGIRAQDPFVEVLPDTMHHDHYGVAAARENEGIIKRVNATLERIHADGTWQNIYSTWFVERVSR</sequence>
<dbReference type="EMBL" id="JAKGSI010000004">
    <property type="protein sequence ID" value="MCF4007251.1"/>
    <property type="molecule type" value="Genomic_DNA"/>
</dbReference>
<dbReference type="SUPFAM" id="SSF53850">
    <property type="entry name" value="Periplasmic binding protein-like II"/>
    <property type="match status" value="1"/>
</dbReference>